<evidence type="ECO:0000313" key="2">
    <source>
        <dbReference type="EMBL" id="MVQ51671.1"/>
    </source>
</evidence>
<name>A0A6L6XWA1_9ACTN</name>
<feature type="region of interest" description="Disordered" evidence="1">
    <location>
        <begin position="1"/>
        <end position="30"/>
    </location>
</feature>
<dbReference type="InterPro" id="IPR006311">
    <property type="entry name" value="TAT_signal"/>
</dbReference>
<keyword evidence="3" id="KW-1185">Reference proteome</keyword>
<feature type="region of interest" description="Disordered" evidence="1">
    <location>
        <begin position="42"/>
        <end position="103"/>
    </location>
</feature>
<proteinExistence type="predicted"/>
<dbReference type="NCBIfam" id="TIGR01409">
    <property type="entry name" value="TAT_signal_seq"/>
    <property type="match status" value="1"/>
</dbReference>
<sequence>MWSHPSARDGGHRVSTDQEQTVTGSLNRRNVLTGTAILGAAAAGAGADRLVSRAGEPAEAGTPTSTPDASSTPSTAPAPTSGARSERWWTARSGARATGASAR</sequence>
<feature type="compositionally biased region" description="Basic and acidic residues" evidence="1">
    <location>
        <begin position="1"/>
        <end position="16"/>
    </location>
</feature>
<reference evidence="2 3" key="1">
    <citation type="submission" date="2019-12" db="EMBL/GenBank/DDBJ databases">
        <authorList>
            <person name="Huq M.A."/>
        </authorList>
    </citation>
    <scope>NUCLEOTIDE SEQUENCE [LARGE SCALE GENOMIC DNA]</scope>
    <source>
        <strain evidence="2 3">MAH-18</strain>
    </source>
</reference>
<feature type="compositionally biased region" description="Low complexity" evidence="1">
    <location>
        <begin position="90"/>
        <end position="103"/>
    </location>
</feature>
<evidence type="ECO:0000256" key="1">
    <source>
        <dbReference type="SAM" id="MobiDB-lite"/>
    </source>
</evidence>
<dbReference type="Proteomes" id="UP000473525">
    <property type="component" value="Unassembled WGS sequence"/>
</dbReference>
<gene>
    <name evidence="2" type="ORF">GON03_21030</name>
</gene>
<dbReference type="InterPro" id="IPR019546">
    <property type="entry name" value="TAT_signal_bac_arc"/>
</dbReference>
<comment type="caution">
    <text evidence="2">The sequence shown here is derived from an EMBL/GenBank/DDBJ whole genome shotgun (WGS) entry which is preliminary data.</text>
</comment>
<dbReference type="AlphaFoldDB" id="A0A6L6XWA1"/>
<feature type="compositionally biased region" description="Polar residues" evidence="1">
    <location>
        <begin position="17"/>
        <end position="30"/>
    </location>
</feature>
<dbReference type="PROSITE" id="PS51318">
    <property type="entry name" value="TAT"/>
    <property type="match status" value="1"/>
</dbReference>
<accession>A0A6L6XWA1</accession>
<organism evidence="2 3">
    <name type="scientific">Nocardioides agri</name>
    <dbReference type="NCBI Taxonomy" id="2682843"/>
    <lineage>
        <taxon>Bacteria</taxon>
        <taxon>Bacillati</taxon>
        <taxon>Actinomycetota</taxon>
        <taxon>Actinomycetes</taxon>
        <taxon>Propionibacteriales</taxon>
        <taxon>Nocardioidaceae</taxon>
        <taxon>Nocardioides</taxon>
    </lineage>
</organism>
<dbReference type="EMBL" id="WSEK01000005">
    <property type="protein sequence ID" value="MVQ51671.1"/>
    <property type="molecule type" value="Genomic_DNA"/>
</dbReference>
<protein>
    <submittedName>
        <fullName evidence="2">Twin-arginine translocation signal domain-containing protein</fullName>
    </submittedName>
</protein>
<evidence type="ECO:0000313" key="3">
    <source>
        <dbReference type="Proteomes" id="UP000473525"/>
    </source>
</evidence>
<feature type="compositionally biased region" description="Low complexity" evidence="1">
    <location>
        <begin position="60"/>
        <end position="83"/>
    </location>
</feature>